<keyword evidence="6 7" id="KW-0411">Iron-sulfur</keyword>
<comment type="subunit">
    <text evidence="2">Heterodimer composed of an alpha and a beta subunit.</text>
</comment>
<dbReference type="SUPFAM" id="SSF54862">
    <property type="entry name" value="4Fe-4S ferredoxins"/>
    <property type="match status" value="1"/>
</dbReference>
<protein>
    <recommendedName>
        <fullName evidence="6">Indolepyruvate oxidoreductase subunit IorA</fullName>
        <shortName evidence="6">IOR</shortName>
        <ecNumber evidence="6">1.2.7.8</ecNumber>
    </recommendedName>
    <alternativeName>
        <fullName evidence="6">Indolepyruvate ferredoxin oxidoreductase subunit alpha</fullName>
    </alternativeName>
</protein>
<dbReference type="Gene3D" id="3.40.50.970">
    <property type="match status" value="2"/>
</dbReference>
<dbReference type="GO" id="GO:0051539">
    <property type="term" value="F:4 iron, 4 sulfur cluster binding"/>
    <property type="evidence" value="ECO:0007669"/>
    <property type="project" value="UniProtKB-UniRule"/>
</dbReference>
<dbReference type="InterPro" id="IPR029061">
    <property type="entry name" value="THDP-binding"/>
</dbReference>
<dbReference type="InterPro" id="IPR011766">
    <property type="entry name" value="TPP_enzyme_TPP-bd"/>
</dbReference>
<feature type="binding site" evidence="7">
    <location>
        <position position="547"/>
    </location>
    <ligand>
        <name>[4Fe-4S] cluster</name>
        <dbReference type="ChEBI" id="CHEBI:49883"/>
        <label>1</label>
    </ligand>
</feature>
<feature type="binding site" evidence="7">
    <location>
        <position position="553"/>
    </location>
    <ligand>
        <name>[4Fe-4S] cluster</name>
        <dbReference type="ChEBI" id="CHEBI:49883"/>
        <label>1</label>
    </ligand>
</feature>
<dbReference type="KEGG" id="mhk:DFR87_10730"/>
<dbReference type="InterPro" id="IPR017721">
    <property type="entry name" value="IorA"/>
</dbReference>
<evidence type="ECO:0000256" key="4">
    <source>
        <dbReference type="ARBA" id="ARBA00023002"/>
    </source>
</evidence>
<dbReference type="EC" id="1.2.7.8" evidence="6"/>
<keyword evidence="6 7" id="KW-0004">4Fe-4S</keyword>
<keyword evidence="10" id="KW-1185">Reference proteome</keyword>
<feature type="binding site" evidence="7">
    <location>
        <position position="559"/>
    </location>
    <ligand>
        <name>[4Fe-4S] cluster</name>
        <dbReference type="ChEBI" id="CHEBI:49883"/>
        <label>2</label>
    </ligand>
</feature>
<evidence type="ECO:0000256" key="5">
    <source>
        <dbReference type="ARBA" id="ARBA00048893"/>
    </source>
</evidence>
<keyword evidence="6 7" id="KW-0408">Iron</keyword>
<dbReference type="InterPro" id="IPR002880">
    <property type="entry name" value="Pyrv_Fd/Flavodoxin_OxRdtase_N"/>
</dbReference>
<dbReference type="PANTHER" id="PTHR43710">
    <property type="entry name" value="2-HYDROXYACYL-COA LYASE"/>
    <property type="match status" value="1"/>
</dbReference>
<dbReference type="Gene3D" id="3.30.70.20">
    <property type="match status" value="1"/>
</dbReference>
<name>A0A2U9IW18_9CREN</name>
<comment type="function">
    <text evidence="6">Catalyzes the ferredoxin-dependent oxidative decarboxylation of arylpyruvates.</text>
</comment>
<evidence type="ECO:0000256" key="2">
    <source>
        <dbReference type="ARBA" id="ARBA00011631"/>
    </source>
</evidence>
<dbReference type="GO" id="GO:0019164">
    <property type="term" value="F:pyruvate synthase activity"/>
    <property type="evidence" value="ECO:0007669"/>
    <property type="project" value="UniProtKB-ARBA"/>
</dbReference>
<gene>
    <name evidence="9" type="ORF">DFR87_10730</name>
</gene>
<dbReference type="GO" id="GO:0046872">
    <property type="term" value="F:metal ion binding"/>
    <property type="evidence" value="ECO:0007669"/>
    <property type="project" value="UniProtKB-UniRule"/>
</dbReference>
<keyword evidence="3 6" id="KW-0479">Metal-binding</keyword>
<dbReference type="Pfam" id="PF00037">
    <property type="entry name" value="Fer4"/>
    <property type="match status" value="1"/>
</dbReference>
<evidence type="ECO:0000256" key="7">
    <source>
        <dbReference type="PIRSR" id="PIRSR006439-50"/>
    </source>
</evidence>
<accession>A0A2U9IW18</accession>
<comment type="subunit">
    <text evidence="6">Heterodimer of the IorA and IorB subunits.</text>
</comment>
<feature type="binding site" evidence="7">
    <location>
        <position position="550"/>
    </location>
    <ligand>
        <name>[4Fe-4S] cluster</name>
        <dbReference type="ChEBI" id="CHEBI:49883"/>
        <label>1</label>
    </ligand>
</feature>
<evidence type="ECO:0000256" key="6">
    <source>
        <dbReference type="PIRNR" id="PIRNR006439"/>
    </source>
</evidence>
<dbReference type="FunFam" id="3.40.50.970:FF:000039">
    <property type="entry name" value="Indolepyruvate oxidoreductase subunit IorA"/>
    <property type="match status" value="1"/>
</dbReference>
<feature type="domain" description="4Fe-4S ferredoxin-type" evidence="8">
    <location>
        <begin position="568"/>
        <end position="597"/>
    </location>
</feature>
<dbReference type="Pfam" id="PF01855">
    <property type="entry name" value="POR_N"/>
    <property type="match status" value="1"/>
</dbReference>
<feature type="binding site" evidence="7">
    <location>
        <position position="587"/>
    </location>
    <ligand>
        <name>[4Fe-4S] cluster</name>
        <dbReference type="ChEBI" id="CHEBI:49883"/>
        <label>1</label>
    </ligand>
</feature>
<sequence>MIIMLVSKPKLMLGNEAIAYGALASGVAIAAGYPGTPSTEIIETLMRFRDVYTEWSSNEKVAFETGFGAAMMGARALVTMKHVGMNVASDSLMSSSYTGVSGALVIVSAGDPGMWSSQSEQDIRHYGLMGMIPVLEPFNPQSAHDLTVEAFNLSSSVGHPVIISTNTRISHVRSQVNVLPKQPPIYGKFQKDPGKYSLVPEIAKRDREEQLNRWEKIKSLTSHLVESHGDGEVAILGVGISYSYVREALRTLNIDQVKIVGTSCSVPLPYTIIDELIGVEKVLVIEELDPVVENQLKALLIDNGLHIRVEGKNLTGYAGEMTFERVHRSISKFLGVTIEEEESPINLTEVPRRPPAMCPGCPHRSSFFFLKKGLTLGGIQSTFYSGDIGCYSLGVLPPFNEQDSLVSMGSSLGIANGVYRSTHVIPVAIIGDSTFFHTGLPALANAVYNKLPVLIVVLDNRSTAMTGQQGSPSLVIDIADAAKGIGVKYVEIGDPFDPSFAKTVSKAVEWVKKNQSPALIVAKRACALEVIDKVKPTQVAFVDPNKCTGCTICYDYFTCPAILKRDDKKAIISQQDCIGCGACVPVCPFNAIRLEGDKPEGWDQAWTS</sequence>
<dbReference type="GO" id="GO:0047553">
    <property type="term" value="F:2-oxoglutarate synthase activity"/>
    <property type="evidence" value="ECO:0007669"/>
    <property type="project" value="UniProtKB-ARBA"/>
</dbReference>
<keyword evidence="6" id="KW-0813">Transport</keyword>
<keyword evidence="9" id="KW-0670">Pyruvate</keyword>
<evidence type="ECO:0000256" key="3">
    <source>
        <dbReference type="ARBA" id="ARBA00022723"/>
    </source>
</evidence>
<feature type="domain" description="4Fe-4S ferredoxin-type" evidence="8">
    <location>
        <begin position="538"/>
        <end position="567"/>
    </location>
</feature>
<evidence type="ECO:0000313" key="10">
    <source>
        <dbReference type="Proteomes" id="UP000247586"/>
    </source>
</evidence>
<dbReference type="Proteomes" id="UP000247586">
    <property type="component" value="Chromosome"/>
</dbReference>
<organism evidence="9 10">
    <name type="scientific">Metallosphaera hakonensis JCM 8857 = DSM 7519</name>
    <dbReference type="NCBI Taxonomy" id="1293036"/>
    <lineage>
        <taxon>Archaea</taxon>
        <taxon>Thermoproteota</taxon>
        <taxon>Thermoprotei</taxon>
        <taxon>Sulfolobales</taxon>
        <taxon>Sulfolobaceae</taxon>
        <taxon>Metallosphaera</taxon>
    </lineage>
</organism>
<dbReference type="GO" id="GO:0043805">
    <property type="term" value="F:indolepyruvate ferredoxin oxidoreductase activity"/>
    <property type="evidence" value="ECO:0007669"/>
    <property type="project" value="UniProtKB-UniRule"/>
</dbReference>
<comment type="cofactor">
    <cofactor evidence="6 7">
        <name>[4Fe-4S] cluster</name>
        <dbReference type="ChEBI" id="CHEBI:49883"/>
    </cofactor>
    <text evidence="6 7">Binds 2 [4Fe-4S] clusters. In this family the first cluster has a non-standard and varying [4Fe-4S] binding motif CX(2)CX(2)CX(4-5)CP.</text>
</comment>
<reference evidence="10" key="3">
    <citation type="submission" date="2020-03" db="EMBL/GenBank/DDBJ databases">
        <title>Sequencing and Assembly of Multiple Reported Metal-Biooxidizing Members of the Extremely Thermoacidophilic Archaeal Family Sulfolobaceae.</title>
        <authorList>
            <person name="Counts J.A."/>
            <person name="Kelly R.M."/>
        </authorList>
    </citation>
    <scope>NUCLEOTIDE SEQUENCE [LARGE SCALE GENOMIC DNA]</scope>
    <source>
        <strain evidence="10">HO1-1</strain>
    </source>
</reference>
<feature type="binding site" evidence="7">
    <location>
        <position position="580"/>
    </location>
    <ligand>
        <name>[4Fe-4S] cluster</name>
        <dbReference type="ChEBI" id="CHEBI:49883"/>
        <label>2</label>
    </ligand>
</feature>
<comment type="function">
    <text evidence="1">Catalyzes the coenzyme A-dependent oxidative decarboxylation of different 2-oxoacids such as 2-oxoglutarate, pyruvate and 2-oxobutyrate to form their CoA derivatives.</text>
</comment>
<comment type="catalytic activity">
    <reaction evidence="6">
        <text>indole-3-pyruvate + 2 oxidized [2Fe-2S]-[ferredoxin] + CoA = (indol-3-yl)acetyl-CoA + 2 reduced [2Fe-2S]-[ferredoxin] + CO2 + H(+)</text>
        <dbReference type="Rhea" id="RHEA:12645"/>
        <dbReference type="Rhea" id="RHEA-COMP:10000"/>
        <dbReference type="Rhea" id="RHEA-COMP:10001"/>
        <dbReference type="ChEBI" id="CHEBI:15378"/>
        <dbReference type="ChEBI" id="CHEBI:16526"/>
        <dbReference type="ChEBI" id="CHEBI:17640"/>
        <dbReference type="ChEBI" id="CHEBI:33737"/>
        <dbReference type="ChEBI" id="CHEBI:33738"/>
        <dbReference type="ChEBI" id="CHEBI:57271"/>
        <dbReference type="ChEBI" id="CHEBI:57287"/>
        <dbReference type="EC" id="1.2.7.8"/>
    </reaction>
</comment>
<dbReference type="PANTHER" id="PTHR43710:SF7">
    <property type="entry name" value="INDOLEPYRUVATE OXIDOREDUCTASE SUBUNIT IORA"/>
    <property type="match status" value="1"/>
</dbReference>
<dbReference type="PROSITE" id="PS00198">
    <property type="entry name" value="4FE4S_FER_1"/>
    <property type="match status" value="1"/>
</dbReference>
<dbReference type="FunFam" id="3.30.70.20:FF:000077">
    <property type="entry name" value="Indolepyruvate oxidoreductase subunit IorA"/>
    <property type="match status" value="1"/>
</dbReference>
<dbReference type="CDD" id="cd07034">
    <property type="entry name" value="TPP_PYR_PFOR_IOR-alpha_like"/>
    <property type="match status" value="1"/>
</dbReference>
<dbReference type="PROSITE" id="PS51379">
    <property type="entry name" value="4FE4S_FER_2"/>
    <property type="match status" value="2"/>
</dbReference>
<evidence type="ECO:0000259" key="8">
    <source>
        <dbReference type="PROSITE" id="PS51379"/>
    </source>
</evidence>
<proteinExistence type="predicted"/>
<dbReference type="InterPro" id="IPR045025">
    <property type="entry name" value="HACL1-like"/>
</dbReference>
<reference evidence="10" key="2">
    <citation type="submission" date="2020-03" db="EMBL/GenBank/DDBJ databases">
        <title>Complete Genome Sequences of Extremely Thermoacidophilic, Metal-Mobilizing Type-Strain Members of the Archaeal Family Sulfolobaceae: Acidianus brierleyi DSM-1651T, Acidianus sulfidivorans DSM-18786T, Metallosphaera hakonensis DSM-7519T, and Metallosphaera prunae DSM-10039T.</title>
        <authorList>
            <person name="Counts J.A."/>
            <person name="Kelly R.M."/>
        </authorList>
    </citation>
    <scope>NUCLEOTIDE SEQUENCE [LARGE SCALE GENOMIC DNA]</scope>
    <source>
        <strain evidence="10">HO1-1</strain>
    </source>
</reference>
<dbReference type="CDD" id="cd02008">
    <property type="entry name" value="TPP_IOR_alpha"/>
    <property type="match status" value="1"/>
</dbReference>
<keyword evidence="6" id="KW-0249">Electron transport</keyword>
<dbReference type="GO" id="GO:0018491">
    <property type="term" value="F:2-oxobutyrate synthase activity"/>
    <property type="evidence" value="ECO:0007669"/>
    <property type="project" value="UniProtKB-ARBA"/>
</dbReference>
<evidence type="ECO:0000313" key="9">
    <source>
        <dbReference type="EMBL" id="AWS00078.1"/>
    </source>
</evidence>
<dbReference type="InterPro" id="IPR017896">
    <property type="entry name" value="4Fe4S_Fe-S-bd"/>
</dbReference>
<feature type="binding site" evidence="7">
    <location>
        <position position="583"/>
    </location>
    <ligand>
        <name>[4Fe-4S] cluster</name>
        <dbReference type="ChEBI" id="CHEBI:49883"/>
        <label>2</label>
    </ligand>
</feature>
<dbReference type="EMBL" id="CP029287">
    <property type="protein sequence ID" value="AWS00078.1"/>
    <property type="molecule type" value="Genomic_DNA"/>
</dbReference>
<keyword evidence="4 6" id="KW-0560">Oxidoreductase</keyword>
<evidence type="ECO:0000256" key="1">
    <source>
        <dbReference type="ARBA" id="ARBA00003908"/>
    </source>
</evidence>
<comment type="catalytic activity">
    <reaction evidence="5">
        <text>a 2-oxocarboxylate + 2 oxidized [2Fe-2S]-[ferredoxin] + CoA = an acyl-CoA + 2 reduced [2Fe-2S]-[ferredoxin] + CO2 + H(+)</text>
        <dbReference type="Rhea" id="RHEA:42316"/>
        <dbReference type="Rhea" id="RHEA-COMP:10000"/>
        <dbReference type="Rhea" id="RHEA-COMP:10001"/>
        <dbReference type="ChEBI" id="CHEBI:15378"/>
        <dbReference type="ChEBI" id="CHEBI:16526"/>
        <dbReference type="ChEBI" id="CHEBI:33737"/>
        <dbReference type="ChEBI" id="CHEBI:33738"/>
        <dbReference type="ChEBI" id="CHEBI:35179"/>
        <dbReference type="ChEBI" id="CHEBI:57287"/>
        <dbReference type="ChEBI" id="CHEBI:58342"/>
        <dbReference type="EC" id="1.2.7.11"/>
    </reaction>
</comment>
<dbReference type="PIRSF" id="PIRSF006439">
    <property type="entry name" value="Indolepyruvate_ferr_oxidored"/>
    <property type="match status" value="1"/>
</dbReference>
<dbReference type="AlphaFoldDB" id="A0A2U9IW18"/>
<dbReference type="SUPFAM" id="SSF52518">
    <property type="entry name" value="Thiamin diphosphate-binding fold (THDP-binding)"/>
    <property type="match status" value="2"/>
</dbReference>
<dbReference type="GO" id="GO:0030976">
    <property type="term" value="F:thiamine pyrophosphate binding"/>
    <property type="evidence" value="ECO:0007669"/>
    <property type="project" value="InterPro"/>
</dbReference>
<reference evidence="9 10" key="1">
    <citation type="submission" date="2018-05" db="EMBL/GenBank/DDBJ databases">
        <title>Complete Genome Sequences of Extremely Thermoacidophilic, Metal-Mobilizing Type-Strain Members of the Archaeal Family Sulfolobaceae: Acidianus brierleyi DSM-1651T, Acidianus sulfidivorans DSM-18786T, Metallosphaera hakonensis DSM-7519T, and Metallosphaera prunae DSM-10039T.</title>
        <authorList>
            <person name="Counts J.A."/>
            <person name="Kelly R.M."/>
        </authorList>
    </citation>
    <scope>NUCLEOTIDE SEQUENCE [LARGE SCALE GENOMIC DNA]</scope>
    <source>
        <strain evidence="9 10">HO1-1</strain>
    </source>
</reference>
<feature type="binding site" evidence="7">
    <location>
        <position position="577"/>
    </location>
    <ligand>
        <name>[4Fe-4S] cluster</name>
        <dbReference type="ChEBI" id="CHEBI:49883"/>
        <label>2</label>
    </ligand>
</feature>
<dbReference type="InterPro" id="IPR017900">
    <property type="entry name" value="4Fe4S_Fe_S_CS"/>
</dbReference>
<dbReference type="Pfam" id="PF02775">
    <property type="entry name" value="TPP_enzyme_C"/>
    <property type="match status" value="1"/>
</dbReference>
<dbReference type="STRING" id="1293036.GCA_001315825_00438"/>